<name>A0ABP8RVQ1_9PSEU</name>
<proteinExistence type="predicted"/>
<dbReference type="GO" id="GO:0005524">
    <property type="term" value="F:ATP binding"/>
    <property type="evidence" value="ECO:0007669"/>
    <property type="project" value="UniProtKB-KW"/>
</dbReference>
<keyword evidence="6" id="KW-1185">Reference proteome</keyword>
<dbReference type="PROSITE" id="PS00211">
    <property type="entry name" value="ABC_TRANSPORTER_1"/>
    <property type="match status" value="1"/>
</dbReference>
<dbReference type="SUPFAM" id="SSF50331">
    <property type="entry name" value="MOP-like"/>
    <property type="match status" value="1"/>
</dbReference>
<dbReference type="PANTHER" id="PTHR42781:SF4">
    <property type="entry name" value="SPERMIDINE_PUTRESCINE IMPORT ATP-BINDING PROTEIN POTA"/>
    <property type="match status" value="1"/>
</dbReference>
<dbReference type="InterPro" id="IPR013611">
    <property type="entry name" value="Transp-assoc_OB_typ2"/>
</dbReference>
<keyword evidence="2" id="KW-0547">Nucleotide-binding</keyword>
<dbReference type="SUPFAM" id="SSF52540">
    <property type="entry name" value="P-loop containing nucleoside triphosphate hydrolases"/>
    <property type="match status" value="1"/>
</dbReference>
<dbReference type="PANTHER" id="PTHR42781">
    <property type="entry name" value="SPERMIDINE/PUTRESCINE IMPORT ATP-BINDING PROTEIN POTA"/>
    <property type="match status" value="1"/>
</dbReference>
<evidence type="ECO:0000256" key="3">
    <source>
        <dbReference type="ARBA" id="ARBA00022840"/>
    </source>
</evidence>
<dbReference type="Gene3D" id="3.40.50.300">
    <property type="entry name" value="P-loop containing nucleotide triphosphate hydrolases"/>
    <property type="match status" value="1"/>
</dbReference>
<reference evidence="6" key="1">
    <citation type="journal article" date="2019" name="Int. J. Syst. Evol. Microbiol.">
        <title>The Global Catalogue of Microorganisms (GCM) 10K type strain sequencing project: providing services to taxonomists for standard genome sequencing and annotation.</title>
        <authorList>
            <consortium name="The Broad Institute Genomics Platform"/>
            <consortium name="The Broad Institute Genome Sequencing Center for Infectious Disease"/>
            <person name="Wu L."/>
            <person name="Ma J."/>
        </authorList>
    </citation>
    <scope>NUCLEOTIDE SEQUENCE [LARGE SCALE GENOMIC DNA]</scope>
    <source>
        <strain evidence="6">JCM 17906</strain>
    </source>
</reference>
<evidence type="ECO:0000313" key="6">
    <source>
        <dbReference type="Proteomes" id="UP001501598"/>
    </source>
</evidence>
<evidence type="ECO:0000256" key="2">
    <source>
        <dbReference type="ARBA" id="ARBA00022741"/>
    </source>
</evidence>
<gene>
    <name evidence="5" type="ORF">GCM10023175_43050</name>
</gene>
<dbReference type="InterPro" id="IPR017871">
    <property type="entry name" value="ABC_transporter-like_CS"/>
</dbReference>
<dbReference type="Gene3D" id="2.40.50.100">
    <property type="match status" value="1"/>
</dbReference>
<evidence type="ECO:0000259" key="4">
    <source>
        <dbReference type="PROSITE" id="PS50893"/>
    </source>
</evidence>
<keyword evidence="3 5" id="KW-0067">ATP-binding</keyword>
<sequence>MTTTTITEATTATTAQGRIEIQDLVKQYGSDAPAVAGIDLAIESGEFITLLGPSGSGKTTTLNMIAGFVEPTSGAILLNGNDLTRVAPHRRNFGMVFQNYALFPHMTVFDNVAYPLRQRNKTKAEVRTLVLDILERFGLGGMEHRRPAQLSGGQQQRVALARALVFSPSLVLLDEPLGALDRKLRQSLQAELKSLHQDVGLTFVFVTHDQEEAMFLSDTIAVFNNGRIDRVGRPAELYDDPGTLFVANFLGEANVFAGAWADPQTYGWQDEKWRAATDDRPADAVLVVRPERMRVYPASDVPAGWNSVGATVTDVSRLGPVSRIDLVLPDGRVGAAVLPSNEAVRVGVGDRVRAAWEVGAQAFVVGEAA</sequence>
<evidence type="ECO:0000313" key="5">
    <source>
        <dbReference type="EMBL" id="GAA4551362.1"/>
    </source>
</evidence>
<dbReference type="Pfam" id="PF08402">
    <property type="entry name" value="TOBE_2"/>
    <property type="match status" value="1"/>
</dbReference>
<organism evidence="5 6">
    <name type="scientific">Pseudonocardia xishanensis</name>
    <dbReference type="NCBI Taxonomy" id="630995"/>
    <lineage>
        <taxon>Bacteria</taxon>
        <taxon>Bacillati</taxon>
        <taxon>Actinomycetota</taxon>
        <taxon>Actinomycetes</taxon>
        <taxon>Pseudonocardiales</taxon>
        <taxon>Pseudonocardiaceae</taxon>
        <taxon>Pseudonocardia</taxon>
    </lineage>
</organism>
<dbReference type="InterPro" id="IPR003593">
    <property type="entry name" value="AAA+_ATPase"/>
</dbReference>
<dbReference type="EMBL" id="BAABGT010000067">
    <property type="protein sequence ID" value="GAA4551362.1"/>
    <property type="molecule type" value="Genomic_DNA"/>
</dbReference>
<dbReference type="InterPro" id="IPR008995">
    <property type="entry name" value="Mo/tungstate-bd_C_term_dom"/>
</dbReference>
<dbReference type="RefSeq" id="WP_345421431.1">
    <property type="nucleotide sequence ID" value="NZ_BAABGT010000067.1"/>
</dbReference>
<dbReference type="InterPro" id="IPR050093">
    <property type="entry name" value="ABC_SmlMolc_Importer"/>
</dbReference>
<dbReference type="InterPro" id="IPR027417">
    <property type="entry name" value="P-loop_NTPase"/>
</dbReference>
<dbReference type="SMART" id="SM00382">
    <property type="entry name" value="AAA"/>
    <property type="match status" value="1"/>
</dbReference>
<dbReference type="Proteomes" id="UP001501598">
    <property type="component" value="Unassembled WGS sequence"/>
</dbReference>
<comment type="caution">
    <text evidence="5">The sequence shown here is derived from an EMBL/GenBank/DDBJ whole genome shotgun (WGS) entry which is preliminary data.</text>
</comment>
<dbReference type="Pfam" id="PF00005">
    <property type="entry name" value="ABC_tran"/>
    <property type="match status" value="1"/>
</dbReference>
<accession>A0ABP8RVQ1</accession>
<dbReference type="InterPro" id="IPR003439">
    <property type="entry name" value="ABC_transporter-like_ATP-bd"/>
</dbReference>
<dbReference type="PROSITE" id="PS50893">
    <property type="entry name" value="ABC_TRANSPORTER_2"/>
    <property type="match status" value="1"/>
</dbReference>
<evidence type="ECO:0000256" key="1">
    <source>
        <dbReference type="ARBA" id="ARBA00022448"/>
    </source>
</evidence>
<keyword evidence="1" id="KW-0813">Transport</keyword>
<feature type="domain" description="ABC transporter" evidence="4">
    <location>
        <begin position="19"/>
        <end position="250"/>
    </location>
</feature>
<protein>
    <submittedName>
        <fullName evidence="5">ABC transporter ATP-binding protein</fullName>
    </submittedName>
</protein>